<accession>A0A3F2RH55</accession>
<dbReference type="EMBL" id="MBAD02000423">
    <property type="protein sequence ID" value="RLN68053.1"/>
    <property type="molecule type" value="Genomic_DNA"/>
</dbReference>
<dbReference type="InterPro" id="IPR029058">
    <property type="entry name" value="AB_hydrolase_fold"/>
</dbReference>
<dbReference type="EMBL" id="MBDO02000341">
    <property type="protein sequence ID" value="RLN56817.1"/>
    <property type="molecule type" value="Genomic_DNA"/>
</dbReference>
<dbReference type="Gene3D" id="1.25.40.10">
    <property type="entry name" value="Tetratricopeptide repeat domain"/>
    <property type="match status" value="3"/>
</dbReference>
<feature type="region of interest" description="Disordered" evidence="3">
    <location>
        <begin position="494"/>
        <end position="560"/>
    </location>
</feature>
<dbReference type="PANTHER" id="PTHR23082">
    <property type="entry name" value="TRANSCRIPTION INITIATION FACTOR IIIC TFIIIC , POLYPEPTIDE 3-RELATED"/>
    <property type="match status" value="1"/>
</dbReference>
<dbReference type="InterPro" id="IPR008220">
    <property type="entry name" value="HAT_MetX-like"/>
</dbReference>
<dbReference type="Pfam" id="PF13181">
    <property type="entry name" value="TPR_8"/>
    <property type="match status" value="1"/>
</dbReference>
<dbReference type="Proteomes" id="UP000277300">
    <property type="component" value="Unassembled WGS sequence"/>
</dbReference>
<evidence type="ECO:0000313" key="7">
    <source>
        <dbReference type="Proteomes" id="UP000277300"/>
    </source>
</evidence>
<dbReference type="Pfam" id="PF00561">
    <property type="entry name" value="Abhydrolase_1"/>
    <property type="match status" value="1"/>
</dbReference>
<evidence type="ECO:0000313" key="5">
    <source>
        <dbReference type="EMBL" id="RLN56817.1"/>
    </source>
</evidence>
<feature type="domain" description="AB hydrolase-1" evidence="4">
    <location>
        <begin position="1010"/>
        <end position="1311"/>
    </location>
</feature>
<dbReference type="InterPro" id="IPR039340">
    <property type="entry name" value="Tfc4/TFIIIC-102/Sfc4"/>
</dbReference>
<protein>
    <recommendedName>
        <fullName evidence="4">AB hydrolase-1 domain-containing protein</fullName>
    </recommendedName>
</protein>
<feature type="compositionally biased region" description="Basic and acidic residues" evidence="3">
    <location>
        <begin position="502"/>
        <end position="528"/>
    </location>
</feature>
<evidence type="ECO:0000256" key="1">
    <source>
        <dbReference type="ARBA" id="ARBA00006886"/>
    </source>
</evidence>
<dbReference type="InterPro" id="IPR000073">
    <property type="entry name" value="AB_hydrolase_1"/>
</dbReference>
<comment type="caution">
    <text evidence="5">The sequence shown here is derived from an EMBL/GenBank/DDBJ whole genome shotgun (WGS) entry which is preliminary data.</text>
</comment>
<dbReference type="Proteomes" id="UP000284657">
    <property type="component" value="Unassembled WGS sequence"/>
</dbReference>
<dbReference type="InterPro" id="IPR019734">
    <property type="entry name" value="TPR_rpt"/>
</dbReference>
<dbReference type="PANTHER" id="PTHR23082:SF0">
    <property type="entry name" value="GENERAL TRANSCRIPTION FACTOR 3C POLYPEPTIDE 3"/>
    <property type="match status" value="1"/>
</dbReference>
<dbReference type="OrthoDB" id="9991317at2759"/>
<feature type="repeat" description="TPR" evidence="2">
    <location>
        <begin position="184"/>
        <end position="217"/>
    </location>
</feature>
<feature type="compositionally biased region" description="Acidic residues" evidence="3">
    <location>
        <begin position="529"/>
        <end position="547"/>
    </location>
</feature>
<dbReference type="SUPFAM" id="SSF53474">
    <property type="entry name" value="alpha/beta-Hydrolases"/>
    <property type="match status" value="1"/>
</dbReference>
<feature type="compositionally biased region" description="Acidic residues" evidence="3">
    <location>
        <begin position="44"/>
        <end position="74"/>
    </location>
</feature>
<dbReference type="Pfam" id="PF12895">
    <property type="entry name" value="ANAPC3"/>
    <property type="match status" value="1"/>
</dbReference>
<dbReference type="SMART" id="SM00028">
    <property type="entry name" value="TPR"/>
    <property type="match status" value="6"/>
</dbReference>
<evidence type="ECO:0000256" key="3">
    <source>
        <dbReference type="SAM" id="MobiDB-lite"/>
    </source>
</evidence>
<dbReference type="HAMAP" id="MF_00296">
    <property type="entry name" value="MetX_acyltransf"/>
    <property type="match status" value="1"/>
</dbReference>
<evidence type="ECO:0000313" key="8">
    <source>
        <dbReference type="Proteomes" id="UP000284657"/>
    </source>
</evidence>
<dbReference type="SUPFAM" id="SSF48452">
    <property type="entry name" value="TPR-like"/>
    <property type="match status" value="3"/>
</dbReference>
<reference evidence="7 8" key="1">
    <citation type="submission" date="2018-07" db="EMBL/GenBank/DDBJ databases">
        <title>Genome sequencing of oomycete isolates from Chile give support for New Zealand origin for Phytophthora kernoviae and make available the first Nothophytophthora sp. genome.</title>
        <authorList>
            <person name="Studholme D.J."/>
            <person name="Sanfuentes E."/>
            <person name="Panda P."/>
            <person name="Hill R."/>
            <person name="Sambles C."/>
            <person name="Grant M."/>
            <person name="Williams N.M."/>
            <person name="Mcdougal R.L."/>
        </authorList>
    </citation>
    <scope>NUCLEOTIDE SEQUENCE [LARGE SCALE GENOMIC DNA]</scope>
    <source>
        <strain evidence="5">Chile6</strain>
        <strain evidence="6">Chile7</strain>
    </source>
</reference>
<dbReference type="GO" id="GO:0016747">
    <property type="term" value="F:acyltransferase activity, transferring groups other than amino-acyl groups"/>
    <property type="evidence" value="ECO:0007669"/>
    <property type="project" value="InterPro"/>
</dbReference>
<dbReference type="NCBIfam" id="TIGR01392">
    <property type="entry name" value="homoserO_Ac_trn"/>
    <property type="match status" value="1"/>
</dbReference>
<feature type="repeat" description="TPR" evidence="2">
    <location>
        <begin position="871"/>
        <end position="904"/>
    </location>
</feature>
<feature type="repeat" description="TPR" evidence="2">
    <location>
        <begin position="150"/>
        <end position="183"/>
    </location>
</feature>
<feature type="region of interest" description="Disordered" evidence="3">
    <location>
        <begin position="13"/>
        <end position="107"/>
    </location>
</feature>
<organism evidence="5 7">
    <name type="scientific">Phytophthora kernoviae</name>
    <dbReference type="NCBI Taxonomy" id="325452"/>
    <lineage>
        <taxon>Eukaryota</taxon>
        <taxon>Sar</taxon>
        <taxon>Stramenopiles</taxon>
        <taxon>Oomycota</taxon>
        <taxon>Peronosporomycetes</taxon>
        <taxon>Peronosporales</taxon>
        <taxon>Peronosporaceae</taxon>
        <taxon>Phytophthora</taxon>
    </lineage>
</organism>
<dbReference type="GO" id="GO:0000127">
    <property type="term" value="C:transcription factor TFIIIC complex"/>
    <property type="evidence" value="ECO:0007669"/>
    <property type="project" value="TreeGrafter"/>
</dbReference>
<dbReference type="Gene3D" id="3.40.50.1820">
    <property type="entry name" value="alpha/beta hydrolase"/>
    <property type="match status" value="1"/>
</dbReference>
<dbReference type="GO" id="GO:0006383">
    <property type="term" value="P:transcription by RNA polymerase III"/>
    <property type="evidence" value="ECO:0007669"/>
    <property type="project" value="InterPro"/>
</dbReference>
<keyword evidence="2" id="KW-0802">TPR repeat</keyword>
<sequence>MSFRSLLEAAMGGAEGVQELPDAEFARVDEQVDMLDNEDRQSDDVAEESDDAYEPPSSEEDNDGADEEEEEDSDIERQLWGKSRKRRRRGGGQGRRKRRGHTGKRSVVATKVPPELANVLGEANMLYASHQYDEAILLLKDFIKKAPTIPDPYHTLGMIYEDRQDRIKALQFFLIACTLTPQDAELWKRVGRIAKDEKNFDQALFCFKKASSADPKDKEALFSYAELCREQGDNRRAAEVFKKLTALIPNDLSLWIQIAEAYHCNEQEDEAVDALKMCIEKAATLDSTRNLHSSKYELNAVNMLADLYITLKKYREAISVIHLLHARYASAQDPDQVEGDPGGLPLDIAVKYGICHLFERDFATAESMFTHLFAQDVEVFGDLYLDVADAYIALGDQDRQAAEILQQLLGREEFPVEQIWVKFAACHDRLGIYDVAVEYYEKALAHQRASPDLTVGPELMLQAMQATRKKNSPLEGITLLNKYLPETMQPPIRPYWINTSRKNKDQDAQGEGDDKQRGRKGQEGRSNDDSDAEELEEEAEDEEDDEDQSRMHIPDDPSLSVDAMENGVRLRILIEWGHLKKLAGEAEVLCQVGIPIILTSLSQTSFRLSGRVKNPLADPQDVISECDAQSMGFHVLKSEYLVDISDSRQRESFMGIVMRVAQQIVISRALGEQRYYNLVIDVAQTLTELGKYVAAIELLTDVNTSDKISKPTLRFELRFLALVIALEFKENRMAYECARLNIIEDPHNLGYWNLFARVIAITGVFSWHQKFLAKLLRDDPDSYPAILLAGHQSSAWDIASLTVGELTLAHQKHPSDPLTLFCIGLAFLSASMQRTINDRQHTVAKAFAFLQQYERTRVTASNDISKDFRELEAWYNIGRAHQQLGLFHLAIPMYERVLRFFEKSKKEEREVPKEYLLCRETAYNLSLIYKQSRVSPAISQLARRSVLGSATQQRSYVVDPKHSGDFTLTRNKYQSILKEEFPLELGSSLPEISIEWEQWGDCSLPGDRTILVLPSFSHSSHAASNRDDPRPGWWENMIGPGKAINTSYFRVICPSVLGSPFGATSPLTVNPETGDKYKASFPQLTPADMARCHAKILDDLGIDRVHTVIGASMGGIQALEFAAQFPDRLDRLVGLACTHQTTPGTVAFRRVQRRAILADPAYNDGNYTPGVPLEGMKVARELGMTCYRSREEFDARFDWNPTGPMHFKTATFEVESYMDYQANKFARLFDPNCYLLLSKAMDLTNLGRGSLNLAEGTSRISADTLVIGIKQDLLIPIQEQRNLVNILQSYGRNAELVEVDSKFGHDSMFNGQMQLDVFSPLVRDYIEEQLTNILPHEQHRYSSL</sequence>
<comment type="similarity">
    <text evidence="1">Belongs to the AB hydrolase superfamily. MetX family.</text>
</comment>
<dbReference type="NCBIfam" id="NF001209">
    <property type="entry name" value="PRK00175.1"/>
    <property type="match status" value="1"/>
</dbReference>
<dbReference type="PROSITE" id="PS50005">
    <property type="entry name" value="TPR"/>
    <property type="match status" value="3"/>
</dbReference>
<evidence type="ECO:0000313" key="6">
    <source>
        <dbReference type="EMBL" id="RLN68053.1"/>
    </source>
</evidence>
<evidence type="ECO:0000259" key="4">
    <source>
        <dbReference type="Pfam" id="PF00561"/>
    </source>
</evidence>
<proteinExistence type="inferred from homology"/>
<gene>
    <name evidence="6" type="ORF">BBJ29_005518</name>
    <name evidence="5" type="ORF">BBP00_00007814</name>
</gene>
<name>A0A3F2RH55_9STRA</name>
<evidence type="ECO:0000256" key="2">
    <source>
        <dbReference type="PROSITE-ProRule" id="PRU00339"/>
    </source>
</evidence>
<dbReference type="InterPro" id="IPR011990">
    <property type="entry name" value="TPR-like_helical_dom_sf"/>
</dbReference>
<feature type="compositionally biased region" description="Basic residues" evidence="3">
    <location>
        <begin position="82"/>
        <end position="104"/>
    </location>
</feature>